<gene>
    <name evidence="2" type="ORF">LWI29_028503</name>
</gene>
<feature type="region of interest" description="Disordered" evidence="1">
    <location>
        <begin position="75"/>
        <end position="127"/>
    </location>
</feature>
<evidence type="ECO:0000313" key="2">
    <source>
        <dbReference type="EMBL" id="KAK0585429.1"/>
    </source>
</evidence>
<protein>
    <submittedName>
        <fullName evidence="2">Uncharacterized protein</fullName>
    </submittedName>
</protein>
<organism evidence="2 3">
    <name type="scientific">Acer saccharum</name>
    <name type="common">Sugar maple</name>
    <dbReference type="NCBI Taxonomy" id="4024"/>
    <lineage>
        <taxon>Eukaryota</taxon>
        <taxon>Viridiplantae</taxon>
        <taxon>Streptophyta</taxon>
        <taxon>Embryophyta</taxon>
        <taxon>Tracheophyta</taxon>
        <taxon>Spermatophyta</taxon>
        <taxon>Magnoliopsida</taxon>
        <taxon>eudicotyledons</taxon>
        <taxon>Gunneridae</taxon>
        <taxon>Pentapetalae</taxon>
        <taxon>rosids</taxon>
        <taxon>malvids</taxon>
        <taxon>Sapindales</taxon>
        <taxon>Sapindaceae</taxon>
        <taxon>Hippocastanoideae</taxon>
        <taxon>Acereae</taxon>
        <taxon>Acer</taxon>
    </lineage>
</organism>
<evidence type="ECO:0000256" key="1">
    <source>
        <dbReference type="SAM" id="MobiDB-lite"/>
    </source>
</evidence>
<name>A0AA39VHB1_ACESA</name>
<proteinExistence type="predicted"/>
<dbReference type="EMBL" id="JAUESC010000383">
    <property type="protein sequence ID" value="KAK0585429.1"/>
    <property type="molecule type" value="Genomic_DNA"/>
</dbReference>
<reference evidence="2" key="1">
    <citation type="journal article" date="2022" name="Plant J.">
        <title>Strategies of tolerance reflected in two North American maple genomes.</title>
        <authorList>
            <person name="McEvoy S.L."/>
            <person name="Sezen U.U."/>
            <person name="Trouern-Trend A."/>
            <person name="McMahon S.M."/>
            <person name="Schaberg P.G."/>
            <person name="Yang J."/>
            <person name="Wegrzyn J.L."/>
            <person name="Swenson N.G."/>
        </authorList>
    </citation>
    <scope>NUCLEOTIDE SEQUENCE</scope>
    <source>
        <strain evidence="2">NS2018</strain>
    </source>
</reference>
<feature type="compositionally biased region" description="Basic and acidic residues" evidence="1">
    <location>
        <begin position="87"/>
        <end position="105"/>
    </location>
</feature>
<accession>A0AA39VHB1</accession>
<comment type="caution">
    <text evidence="2">The sequence shown here is derived from an EMBL/GenBank/DDBJ whole genome shotgun (WGS) entry which is preliminary data.</text>
</comment>
<reference evidence="2" key="2">
    <citation type="submission" date="2023-06" db="EMBL/GenBank/DDBJ databases">
        <authorList>
            <person name="Swenson N.G."/>
            <person name="Wegrzyn J.L."/>
            <person name="Mcevoy S.L."/>
        </authorList>
    </citation>
    <scope>NUCLEOTIDE SEQUENCE</scope>
    <source>
        <strain evidence="2">NS2018</strain>
        <tissue evidence="2">Leaf</tissue>
    </source>
</reference>
<sequence>MLSRSYPQNTDLRIGIPNMVIDELNGWLMNSMVGFPIQYLIHSNELRCMHGRRSLGRGLYPPLDGTNRVERSAREFEEIPSLAMSIEGHDPRREEEAPPREEMTKETPTNQGQRITMREYSLPAIRN</sequence>
<keyword evidence="3" id="KW-1185">Reference proteome</keyword>
<evidence type="ECO:0000313" key="3">
    <source>
        <dbReference type="Proteomes" id="UP001168877"/>
    </source>
</evidence>
<dbReference type="Proteomes" id="UP001168877">
    <property type="component" value="Unassembled WGS sequence"/>
</dbReference>
<dbReference type="AlphaFoldDB" id="A0AA39VHB1"/>